<dbReference type="AlphaFoldDB" id="A0A8T0U5T8"/>
<protein>
    <submittedName>
        <fullName evidence="2">Uncharacterized protein</fullName>
    </submittedName>
</protein>
<dbReference type="InterPro" id="IPR027417">
    <property type="entry name" value="P-loop_NTPase"/>
</dbReference>
<comment type="caution">
    <text evidence="2">The sequence shown here is derived from an EMBL/GenBank/DDBJ whole genome shotgun (WGS) entry which is preliminary data.</text>
</comment>
<dbReference type="SUPFAM" id="SSF52540">
    <property type="entry name" value="P-loop containing nucleoside triphosphate hydrolases"/>
    <property type="match status" value="1"/>
</dbReference>
<proteinExistence type="predicted"/>
<feature type="transmembrane region" description="Helical" evidence="1">
    <location>
        <begin position="6"/>
        <end position="27"/>
    </location>
</feature>
<dbReference type="Proteomes" id="UP000823388">
    <property type="component" value="Chromosome 3N"/>
</dbReference>
<dbReference type="EMBL" id="CM029042">
    <property type="protein sequence ID" value="KAG2620012.1"/>
    <property type="molecule type" value="Genomic_DNA"/>
</dbReference>
<keyword evidence="3" id="KW-1185">Reference proteome</keyword>
<name>A0A8T0U5T8_PANVG</name>
<keyword evidence="1" id="KW-0812">Transmembrane</keyword>
<organism evidence="2 3">
    <name type="scientific">Panicum virgatum</name>
    <name type="common">Blackwell switchgrass</name>
    <dbReference type="NCBI Taxonomy" id="38727"/>
    <lineage>
        <taxon>Eukaryota</taxon>
        <taxon>Viridiplantae</taxon>
        <taxon>Streptophyta</taxon>
        <taxon>Embryophyta</taxon>
        <taxon>Tracheophyta</taxon>
        <taxon>Spermatophyta</taxon>
        <taxon>Magnoliopsida</taxon>
        <taxon>Liliopsida</taxon>
        <taxon>Poales</taxon>
        <taxon>Poaceae</taxon>
        <taxon>PACMAD clade</taxon>
        <taxon>Panicoideae</taxon>
        <taxon>Panicodae</taxon>
        <taxon>Paniceae</taxon>
        <taxon>Panicinae</taxon>
        <taxon>Panicum</taxon>
        <taxon>Panicum sect. Hiantes</taxon>
    </lineage>
</organism>
<evidence type="ECO:0000256" key="1">
    <source>
        <dbReference type="SAM" id="Phobius"/>
    </source>
</evidence>
<keyword evidence="1" id="KW-0472">Membrane</keyword>
<keyword evidence="1" id="KW-1133">Transmembrane helix</keyword>
<reference evidence="2" key="1">
    <citation type="submission" date="2020-05" db="EMBL/GenBank/DDBJ databases">
        <title>WGS assembly of Panicum virgatum.</title>
        <authorList>
            <person name="Lovell J.T."/>
            <person name="Jenkins J."/>
            <person name="Shu S."/>
            <person name="Juenger T.E."/>
            <person name="Schmutz J."/>
        </authorList>
    </citation>
    <scope>NUCLEOTIDE SEQUENCE</scope>
    <source>
        <strain evidence="2">AP13</strain>
    </source>
</reference>
<sequence>MAIFWPTVLTGTITVLGWFLAPIILLLSNKILSHLGFDPSQKLRELDVHTIPKMKQTLRDIEEQRMQRKARKERSAVSTLDKLAKDVKSALYEAEDILDLIDYHQIKKKNIMGYGQRQDRSWLDYWMQPISKAVRTWITCCRRSWFGRCVRNIQAPLQQLARSLLPLGRILHATRHGSSAPIMLPISHAASVSFLHSLGQSMLNKLANVVEIARYYQNLSYEAVVGITSYQEDDITVDFSLPIIARWNLRKRIVELENVVTDAKKSDFLNQQSRTGQNNNANINRRSIRSSTTRKVFGRDIDRDKITSILRAEPDDDAPSSSSSECYSVVCIHGIPGSGKTSIGSCSFMFLRLSE</sequence>
<evidence type="ECO:0000313" key="3">
    <source>
        <dbReference type="Proteomes" id="UP000823388"/>
    </source>
</evidence>
<gene>
    <name evidence="2" type="ORF">PVAP13_3NG169602</name>
</gene>
<evidence type="ECO:0000313" key="2">
    <source>
        <dbReference type="EMBL" id="KAG2620012.1"/>
    </source>
</evidence>
<accession>A0A8T0U5T8</accession>